<protein>
    <recommendedName>
        <fullName evidence="3">Phosphoribosyltransferase</fullName>
    </recommendedName>
</protein>
<name>A0A2N3PLK3_9HELI</name>
<proteinExistence type="predicted"/>
<dbReference type="Proteomes" id="UP000233350">
    <property type="component" value="Unassembled WGS sequence"/>
</dbReference>
<accession>A0A2N3PLK3</accession>
<dbReference type="OrthoDB" id="9779910at2"/>
<dbReference type="RefSeq" id="WP_006802917.1">
    <property type="nucleotide sequence ID" value="NZ_CABKOI010000020.1"/>
</dbReference>
<dbReference type="STRING" id="556267.HWAG_01221"/>
<dbReference type="GeneID" id="97290483"/>
<evidence type="ECO:0008006" key="3">
    <source>
        <dbReference type="Google" id="ProtNLM"/>
    </source>
</evidence>
<keyword evidence="2" id="KW-1185">Reference proteome</keyword>
<organism evidence="1 2">
    <name type="scientific">Helicobacter winghamensis</name>
    <dbReference type="NCBI Taxonomy" id="157268"/>
    <lineage>
        <taxon>Bacteria</taxon>
        <taxon>Pseudomonadati</taxon>
        <taxon>Campylobacterota</taxon>
        <taxon>Epsilonproteobacteria</taxon>
        <taxon>Campylobacterales</taxon>
        <taxon>Helicobacteraceae</taxon>
        <taxon>Helicobacter</taxon>
    </lineage>
</organism>
<dbReference type="EMBL" id="MBPK01000001">
    <property type="protein sequence ID" value="PKT82702.1"/>
    <property type="molecule type" value="Genomic_DNA"/>
</dbReference>
<sequence length="219" mass="25420">MNENEKNFNSFIIKACEFLKQDIKAYHSLQYTNLHNPENPDWIVDFKDDNSKYGFDSDVIVKARNKGYGYVLNCLTHFCCEYKRNKENFVVCVVPRSKPYKSTHFKDFIQYVIGHIQERDYGGSIIDGTDYIKRIRETRTTHFSKSDGGLDPYPGITKDTCDIFEEGIKGRNVLLVDDIYTHHHGNKFVGVDEDCLQALLDCGSKRVEFYALAKTRQKD</sequence>
<evidence type="ECO:0000313" key="1">
    <source>
        <dbReference type="EMBL" id="PKT82702.1"/>
    </source>
</evidence>
<gene>
    <name evidence="1" type="ORF">BCM31_05975</name>
</gene>
<evidence type="ECO:0000313" key="2">
    <source>
        <dbReference type="Proteomes" id="UP000233350"/>
    </source>
</evidence>
<reference evidence="1 2" key="1">
    <citation type="submission" date="2016-07" db="EMBL/GenBank/DDBJ databases">
        <title>Detection of Helicobacter winghamensis from caecal content of red fox (Vulpes vulpes).</title>
        <authorList>
            <person name="Zanoni R.G."/>
            <person name="Florio D."/>
            <person name="Caffara M."/>
            <person name="Renzi M."/>
            <person name="Parisi A."/>
            <person name="Pasquali F."/>
            <person name="Manfreda G."/>
        </authorList>
    </citation>
    <scope>NUCLEOTIDE SEQUENCE [LARGE SCALE GENOMIC DNA]</scope>
    <source>
        <strain evidence="1 2">295_13</strain>
    </source>
</reference>
<dbReference type="AlphaFoldDB" id="A0A2N3PLK3"/>
<comment type="caution">
    <text evidence="1">The sequence shown here is derived from an EMBL/GenBank/DDBJ whole genome shotgun (WGS) entry which is preliminary data.</text>
</comment>